<dbReference type="InterPro" id="IPR037144">
    <property type="entry name" value="Peptidase_M1_pepN_C_sf"/>
</dbReference>
<keyword evidence="7" id="KW-0645">Protease</keyword>
<dbReference type="STRING" id="990288.Atc_2150"/>
<protein>
    <recommendedName>
        <fullName evidence="5 12">Aminopeptidase N</fullName>
        <ecNumber evidence="4 12">3.4.11.2</ecNumber>
    </recommendedName>
</protein>
<dbReference type="SUPFAM" id="SSF63737">
    <property type="entry name" value="Leukotriene A4 hydrolase N-terminal domain"/>
    <property type="match status" value="1"/>
</dbReference>
<evidence type="ECO:0000256" key="5">
    <source>
        <dbReference type="ARBA" id="ARBA00015611"/>
    </source>
</evidence>
<evidence type="ECO:0000313" key="17">
    <source>
        <dbReference type="EMBL" id="AEK58798.1"/>
    </source>
</evidence>
<dbReference type="InterPro" id="IPR027268">
    <property type="entry name" value="Peptidase_M4/M1_CTD_sf"/>
</dbReference>
<dbReference type="GO" id="GO:0016285">
    <property type="term" value="F:alanyl aminopeptidase activity"/>
    <property type="evidence" value="ECO:0007669"/>
    <property type="project" value="UniProtKB-EC"/>
</dbReference>
<feature type="domain" description="Peptidase M1 alanyl aminopeptidase Ig-like fold" evidence="14">
    <location>
        <begin position="451"/>
        <end position="553"/>
    </location>
</feature>
<evidence type="ECO:0000256" key="7">
    <source>
        <dbReference type="ARBA" id="ARBA00022670"/>
    </source>
</evidence>
<evidence type="ECO:0000256" key="10">
    <source>
        <dbReference type="ARBA" id="ARBA00022833"/>
    </source>
</evidence>
<keyword evidence="9" id="KW-0378">Hydrolase</keyword>
<evidence type="ECO:0000256" key="12">
    <source>
        <dbReference type="NCBIfam" id="TIGR02414"/>
    </source>
</evidence>
<dbReference type="NCBIfam" id="TIGR02414">
    <property type="entry name" value="pepN_proteo"/>
    <property type="match status" value="1"/>
</dbReference>
<evidence type="ECO:0000256" key="9">
    <source>
        <dbReference type="ARBA" id="ARBA00022801"/>
    </source>
</evidence>
<dbReference type="MEROPS" id="M01.005"/>
<evidence type="ECO:0000256" key="4">
    <source>
        <dbReference type="ARBA" id="ARBA00012564"/>
    </source>
</evidence>
<dbReference type="EC" id="3.4.11.2" evidence="4 12"/>
<keyword evidence="8" id="KW-0479">Metal-binding</keyword>
<dbReference type="InterPro" id="IPR045357">
    <property type="entry name" value="Aminopeptidase_N-like_N"/>
</dbReference>
<comment type="similarity">
    <text evidence="3">Belongs to the peptidase M1 family.</text>
</comment>
<dbReference type="PANTHER" id="PTHR46322:SF1">
    <property type="entry name" value="PUROMYCIN-SENSITIVE AMINOPEPTIDASE"/>
    <property type="match status" value="1"/>
</dbReference>
<dbReference type="Gene3D" id="2.60.40.1840">
    <property type="match status" value="1"/>
</dbReference>
<dbReference type="FunFam" id="3.30.2010.30:FF:000002">
    <property type="entry name" value="Putative aminopeptidase N"/>
    <property type="match status" value="1"/>
</dbReference>
<evidence type="ECO:0000256" key="2">
    <source>
        <dbReference type="ARBA" id="ARBA00001947"/>
    </source>
</evidence>
<reference evidence="17 18" key="1">
    <citation type="journal article" date="2011" name="J. Genet. Genomics">
        <title>Unraveling the Acidithiobacillus caldus complete genome and its central metabolisms for carbon assimilation.</title>
        <authorList>
            <person name="You X.Y."/>
            <person name="Guo X."/>
            <person name="Zheng H.J."/>
            <person name="Zhang M.J."/>
            <person name="Liu L.J."/>
            <person name="Zhu Y.Q."/>
            <person name="Zhu B."/>
            <person name="Wang S.Y."/>
            <person name="Zhao G.P."/>
            <person name="Poetsch A."/>
            <person name="Jiang C.Y."/>
            <person name="Liu S.J."/>
        </authorList>
    </citation>
    <scope>NUCLEOTIDE SEQUENCE [LARGE SCALE GENOMIC DNA]</scope>
    <source>
        <strain evidence="17 18">SM-1</strain>
    </source>
</reference>
<dbReference type="Gene3D" id="1.10.390.10">
    <property type="entry name" value="Neutral Protease Domain 2"/>
    <property type="match status" value="1"/>
</dbReference>
<dbReference type="AlphaFoldDB" id="F9ZR62"/>
<keyword evidence="11" id="KW-0482">Metalloprotease</keyword>
<feature type="domain" description="Aminopeptidase N-like N-terminal" evidence="16">
    <location>
        <begin position="111"/>
        <end position="193"/>
    </location>
</feature>
<dbReference type="SUPFAM" id="SSF55486">
    <property type="entry name" value="Metalloproteases ('zincins'), catalytic domain"/>
    <property type="match status" value="1"/>
</dbReference>
<dbReference type="HOGENOM" id="CLU_007993_2_0_6"/>
<evidence type="ECO:0000256" key="3">
    <source>
        <dbReference type="ARBA" id="ARBA00010136"/>
    </source>
</evidence>
<keyword evidence="10" id="KW-0862">Zinc</keyword>
<dbReference type="Proteomes" id="UP000006135">
    <property type="component" value="Chromosome"/>
</dbReference>
<dbReference type="InterPro" id="IPR035414">
    <property type="entry name" value="Peptidase_M1_pepN_Ig-like"/>
</dbReference>
<dbReference type="GO" id="GO:0008270">
    <property type="term" value="F:zinc ion binding"/>
    <property type="evidence" value="ECO:0007669"/>
    <property type="project" value="InterPro"/>
</dbReference>
<evidence type="ECO:0000259" key="14">
    <source>
        <dbReference type="Pfam" id="PF11940"/>
    </source>
</evidence>
<dbReference type="GO" id="GO:0006508">
    <property type="term" value="P:proteolysis"/>
    <property type="evidence" value="ECO:0007669"/>
    <property type="project" value="UniProtKB-UniRule"/>
</dbReference>
<dbReference type="InterPro" id="IPR012779">
    <property type="entry name" value="Peptidase_M1_pepN"/>
</dbReference>
<comment type="catalytic activity">
    <reaction evidence="1">
        <text>Release of an N-terminal amino acid, Xaa-|-Yaa- from a peptide, amide or arylamide. Xaa is preferably Ala, but may be most amino acids including Pro (slow action). When a terminal hydrophobic residue is followed by a prolyl residue, the two may be released as an intact Xaa-Pro dipeptide.</text>
        <dbReference type="EC" id="3.4.11.2"/>
    </reaction>
</comment>
<dbReference type="Gene3D" id="2.60.40.1730">
    <property type="entry name" value="tricorn interacting facor f3 domain"/>
    <property type="match status" value="1"/>
</dbReference>
<dbReference type="Pfam" id="PF17900">
    <property type="entry name" value="Peptidase_M1_N"/>
    <property type="match status" value="1"/>
</dbReference>
<evidence type="ECO:0000256" key="11">
    <source>
        <dbReference type="ARBA" id="ARBA00023049"/>
    </source>
</evidence>
<keyword evidence="6 17" id="KW-0031">Aminopeptidase</keyword>
<accession>F9ZR62</accession>
<dbReference type="InterPro" id="IPR001930">
    <property type="entry name" value="Peptidase_M1"/>
</dbReference>
<dbReference type="Pfam" id="PF17432">
    <property type="entry name" value="DUF3458_C"/>
    <property type="match status" value="1"/>
</dbReference>
<evidence type="ECO:0000256" key="6">
    <source>
        <dbReference type="ARBA" id="ARBA00022438"/>
    </source>
</evidence>
<dbReference type="PRINTS" id="PR00756">
    <property type="entry name" value="ALADIPTASE"/>
</dbReference>
<feature type="domain" description="Peptidase M1 alanyl aminopeptidase C-terminal" evidence="15">
    <location>
        <begin position="562"/>
        <end position="874"/>
    </location>
</feature>
<evidence type="ECO:0000313" key="18">
    <source>
        <dbReference type="Proteomes" id="UP000006135"/>
    </source>
</evidence>
<dbReference type="GO" id="GO:0008237">
    <property type="term" value="F:metallopeptidase activity"/>
    <property type="evidence" value="ECO:0007669"/>
    <property type="project" value="UniProtKB-UniRule"/>
</dbReference>
<dbReference type="InterPro" id="IPR024601">
    <property type="entry name" value="Peptidase_M1_pepN_C"/>
</dbReference>
<dbReference type="Pfam" id="PF01433">
    <property type="entry name" value="Peptidase_M1"/>
    <property type="match status" value="1"/>
</dbReference>
<dbReference type="Gene3D" id="3.30.2010.30">
    <property type="match status" value="1"/>
</dbReference>
<dbReference type="Pfam" id="PF11940">
    <property type="entry name" value="DUF3458"/>
    <property type="match status" value="1"/>
</dbReference>
<dbReference type="InterPro" id="IPR014782">
    <property type="entry name" value="Peptidase_M1_dom"/>
</dbReference>
<evidence type="ECO:0000259" key="16">
    <source>
        <dbReference type="Pfam" id="PF17900"/>
    </source>
</evidence>
<dbReference type="InterPro" id="IPR042097">
    <property type="entry name" value="Aminopeptidase_N-like_N_sf"/>
</dbReference>
<dbReference type="CDD" id="cd09600">
    <property type="entry name" value="M1_APN"/>
    <property type="match status" value="1"/>
</dbReference>
<proteinExistence type="inferred from homology"/>
<name>F9ZR62_ACICS</name>
<organism evidence="17 18">
    <name type="scientific">Acidithiobacillus caldus (strain SM-1)</name>
    <dbReference type="NCBI Taxonomy" id="990288"/>
    <lineage>
        <taxon>Bacteria</taxon>
        <taxon>Pseudomonadati</taxon>
        <taxon>Pseudomonadota</taxon>
        <taxon>Acidithiobacillia</taxon>
        <taxon>Acidithiobacillales</taxon>
        <taxon>Acidithiobacillaceae</taxon>
        <taxon>Acidithiobacillus</taxon>
    </lineage>
</organism>
<dbReference type="EMBL" id="CP002573">
    <property type="protein sequence ID" value="AEK58798.1"/>
    <property type="molecule type" value="Genomic_DNA"/>
</dbReference>
<dbReference type="KEGG" id="acu:Atc_2150"/>
<feature type="domain" description="Peptidase M1 membrane alanine aminopeptidase" evidence="13">
    <location>
        <begin position="233"/>
        <end position="446"/>
    </location>
</feature>
<dbReference type="Gene3D" id="1.25.50.10">
    <property type="entry name" value="Peptidase M1, alanyl aminopeptidase, C-terminal domain"/>
    <property type="match status" value="1"/>
</dbReference>
<sequence>MTAAIMASIQLVRHEDYRAPDYEIVATALEFWLDADTTEVLAELRLRCRLPEPPEYLIFQGESLDLLELRLDGQVVGADRYDLLDEGLRLHHPPQAFTLNSRVRVHPATNTQLSGLYAADGVLLTQCEAEGFRRITYYLDRPDCLAPFTVTLHADREHYPMLLANGNLEATGTDGQGGHWARWHDPFPKPSYLFALVAGRFVVERDHFTTQSGRSVALEVYVAERYRDACQRALDSLKRAMAWDERVYGREYDLERYMIVATDSFNMGAMENKGLNIFNTKYVLASPETATDDDYLHVESVIAHEYFHNWTGNRVTLRDWFQLSLKEGLTVFRDQEFSADQNSRGVQRIADVRRLRAAQFPEDAGPLAHPVRPDAYAEINNFYTATVYEKGAEIVRMIHTTLGPERFRAGMDAYFSRFDGQAVTIEDFLSALEAGSGCDLQAFMRWYAQAGTPRVEAKWQQDLETGSLSLELSQRTPATPGQADKTTLPIPVRVALLDRAGRRQPLRVGNDDLGTETVLMLTQPQQDWTFTGLHEPCVPSLFRGFSAPIILERSDAVLAEPFLARHDDDPFSRWENFQALAIRELLGYIAEPTRALPSGDLREAVAAVTSQWPEDPAFCAELLTLPTEDYLGEQMEIIQVDAIHAARESLRRALAMVFGDTFMAWYQGLAGTYQLDGLSMGRRRLRQVMLSYLLVNDRLRWEAIALARLQYAEADNMSERLAAYTLLVQDIHHDSEDLLMDFYQTWRHHPLVLDRWFSTQLGREEPATLHRAANLLVHPDFDWRVPNRVRSVLGAFAANPTVFHAADGSGYRFFGEQIRHLDGINPQTAARLATVLSRWPRLDAQRRGHMQGVIAELARKPALSRDLAEVLSRCQDAAASSA</sequence>
<evidence type="ECO:0000259" key="15">
    <source>
        <dbReference type="Pfam" id="PF17432"/>
    </source>
</evidence>
<keyword evidence="18" id="KW-1185">Reference proteome</keyword>
<dbReference type="InterPro" id="IPR038438">
    <property type="entry name" value="PepN_Ig-like_sf"/>
</dbReference>
<evidence type="ECO:0000256" key="1">
    <source>
        <dbReference type="ARBA" id="ARBA00000098"/>
    </source>
</evidence>
<evidence type="ECO:0000259" key="13">
    <source>
        <dbReference type="Pfam" id="PF01433"/>
    </source>
</evidence>
<dbReference type="PANTHER" id="PTHR46322">
    <property type="entry name" value="PUROMYCIN-SENSITIVE AMINOPEPTIDASE"/>
    <property type="match status" value="1"/>
</dbReference>
<evidence type="ECO:0000256" key="8">
    <source>
        <dbReference type="ARBA" id="ARBA00022723"/>
    </source>
</evidence>
<gene>
    <name evidence="17" type="ordered locus">Atc_2150</name>
</gene>
<comment type="cofactor">
    <cofactor evidence="2">
        <name>Zn(2+)</name>
        <dbReference type="ChEBI" id="CHEBI:29105"/>
    </cofactor>
</comment>